<accession>A0A420WUK1</accession>
<dbReference type="EMBL" id="RBIN01000007">
    <property type="protein sequence ID" value="RKQ97113.1"/>
    <property type="molecule type" value="Genomic_DNA"/>
</dbReference>
<comment type="caution">
    <text evidence="1">The sequence shown here is derived from an EMBL/GenBank/DDBJ whole genome shotgun (WGS) entry which is preliminary data.</text>
</comment>
<sequence length="58" mass="6642">MSITAFLNRTRREKEAHKNLVAAAKAFIEQPCVQRLESLQKAVWLSEENINAGDTEKR</sequence>
<dbReference type="Proteomes" id="UP000281975">
    <property type="component" value="Unassembled WGS sequence"/>
</dbReference>
<organism evidence="1 2">
    <name type="scientific">Kushneria sinocarnis</name>
    <dbReference type="NCBI Taxonomy" id="595502"/>
    <lineage>
        <taxon>Bacteria</taxon>
        <taxon>Pseudomonadati</taxon>
        <taxon>Pseudomonadota</taxon>
        <taxon>Gammaproteobacteria</taxon>
        <taxon>Oceanospirillales</taxon>
        <taxon>Halomonadaceae</taxon>
        <taxon>Kushneria</taxon>
    </lineage>
</organism>
<dbReference type="AlphaFoldDB" id="A0A420WUK1"/>
<dbReference type="RefSeq" id="WP_170150083.1">
    <property type="nucleotide sequence ID" value="NZ_RBIN01000007.1"/>
</dbReference>
<keyword evidence="2" id="KW-1185">Reference proteome</keyword>
<evidence type="ECO:0000313" key="1">
    <source>
        <dbReference type="EMBL" id="RKQ97113.1"/>
    </source>
</evidence>
<gene>
    <name evidence="1" type="ORF">C7446_2532</name>
</gene>
<proteinExistence type="predicted"/>
<protein>
    <submittedName>
        <fullName evidence="1">Uncharacterized protein</fullName>
    </submittedName>
</protein>
<reference evidence="1 2" key="1">
    <citation type="submission" date="2018-10" db="EMBL/GenBank/DDBJ databases">
        <title>Genomic Encyclopedia of Type Strains, Phase IV (KMG-IV): sequencing the most valuable type-strain genomes for metagenomic binning, comparative biology and taxonomic classification.</title>
        <authorList>
            <person name="Goeker M."/>
        </authorList>
    </citation>
    <scope>NUCLEOTIDE SEQUENCE [LARGE SCALE GENOMIC DNA]</scope>
    <source>
        <strain evidence="1 2">DSM 23229</strain>
    </source>
</reference>
<name>A0A420WUK1_9GAMM</name>
<evidence type="ECO:0000313" key="2">
    <source>
        <dbReference type="Proteomes" id="UP000281975"/>
    </source>
</evidence>